<keyword evidence="2" id="KW-1185">Reference proteome</keyword>
<dbReference type="RefSeq" id="WP_380900764.1">
    <property type="nucleotide sequence ID" value="NZ_JBHUEG010000007.1"/>
</dbReference>
<proteinExistence type="predicted"/>
<accession>A0ABW5KD17</accession>
<dbReference type="InterPro" id="IPR021866">
    <property type="entry name" value="SpoIIAA-like"/>
</dbReference>
<organism evidence="1 2">
    <name type="scientific">Sphingobacterium suaedae</name>
    <dbReference type="NCBI Taxonomy" id="1686402"/>
    <lineage>
        <taxon>Bacteria</taxon>
        <taxon>Pseudomonadati</taxon>
        <taxon>Bacteroidota</taxon>
        <taxon>Sphingobacteriia</taxon>
        <taxon>Sphingobacteriales</taxon>
        <taxon>Sphingobacteriaceae</taxon>
        <taxon>Sphingobacterium</taxon>
    </lineage>
</organism>
<dbReference type="Gene3D" id="3.40.50.10600">
    <property type="entry name" value="SpoIIaa-like domains"/>
    <property type="match status" value="1"/>
</dbReference>
<protein>
    <submittedName>
        <fullName evidence="1">STAS/SEC14 domain-containing protein</fullName>
    </submittedName>
</protein>
<dbReference type="InterPro" id="IPR038396">
    <property type="entry name" value="SpoIIAA-like_sf"/>
</dbReference>
<name>A0ABW5KD17_9SPHI</name>
<reference evidence="2" key="1">
    <citation type="journal article" date="2019" name="Int. J. Syst. Evol. Microbiol.">
        <title>The Global Catalogue of Microorganisms (GCM) 10K type strain sequencing project: providing services to taxonomists for standard genome sequencing and annotation.</title>
        <authorList>
            <consortium name="The Broad Institute Genomics Platform"/>
            <consortium name="The Broad Institute Genome Sequencing Center for Infectious Disease"/>
            <person name="Wu L."/>
            <person name="Ma J."/>
        </authorList>
    </citation>
    <scope>NUCLEOTIDE SEQUENCE [LARGE SCALE GENOMIC DNA]</scope>
    <source>
        <strain evidence="2">KCTC 42662</strain>
    </source>
</reference>
<gene>
    <name evidence="1" type="ORF">ACFSR5_03490</name>
</gene>
<dbReference type="SUPFAM" id="SSF52091">
    <property type="entry name" value="SpoIIaa-like"/>
    <property type="match status" value="1"/>
</dbReference>
<evidence type="ECO:0000313" key="2">
    <source>
        <dbReference type="Proteomes" id="UP001597545"/>
    </source>
</evidence>
<dbReference type="Proteomes" id="UP001597545">
    <property type="component" value="Unassembled WGS sequence"/>
</dbReference>
<comment type="caution">
    <text evidence="1">The sequence shown here is derived from an EMBL/GenBank/DDBJ whole genome shotgun (WGS) entry which is preliminary data.</text>
</comment>
<sequence length="125" mass="14180">MIKALTDLPNTLVGFEATGEVTADDFKQVVMPAVHSFIRIHGKINYLLLLNTDIQLFSAGAWIQDIWMGIKDLGKWNRAAIVSDSETIRKVTEVFTKVMPGEFKVFPHDRYEEAVKWASEAIDLR</sequence>
<dbReference type="EMBL" id="JBHULR010000003">
    <property type="protein sequence ID" value="MFD2546706.1"/>
    <property type="molecule type" value="Genomic_DNA"/>
</dbReference>
<dbReference type="InterPro" id="IPR036513">
    <property type="entry name" value="STAS_dom_sf"/>
</dbReference>
<evidence type="ECO:0000313" key="1">
    <source>
        <dbReference type="EMBL" id="MFD2546706.1"/>
    </source>
</evidence>
<dbReference type="Pfam" id="PF11964">
    <property type="entry name" value="SpoIIAA-like"/>
    <property type="match status" value="1"/>
</dbReference>